<accession>A0AA35K1E0</accession>
<dbReference type="AlphaFoldDB" id="A0AA35K1E0"/>
<dbReference type="EMBL" id="OX395127">
    <property type="protein sequence ID" value="CAI5768989.1"/>
    <property type="molecule type" value="Genomic_DNA"/>
</dbReference>
<protein>
    <recommendedName>
        <fullName evidence="4">Envelope glycoprotein</fullName>
    </recommendedName>
</protein>
<proteinExistence type="predicted"/>
<keyword evidence="1" id="KW-0812">Transmembrane</keyword>
<dbReference type="SUPFAM" id="SSF58069">
    <property type="entry name" value="Virus ectodomain"/>
    <property type="match status" value="1"/>
</dbReference>
<evidence type="ECO:0000256" key="1">
    <source>
        <dbReference type="SAM" id="Phobius"/>
    </source>
</evidence>
<dbReference type="Proteomes" id="UP001178461">
    <property type="component" value="Chromosome 2"/>
</dbReference>
<gene>
    <name evidence="2" type="ORF">PODLI_1B026233</name>
</gene>
<keyword evidence="1" id="KW-1133">Transmembrane helix</keyword>
<feature type="transmembrane region" description="Helical" evidence="1">
    <location>
        <begin position="114"/>
        <end position="142"/>
    </location>
</feature>
<evidence type="ECO:0000313" key="3">
    <source>
        <dbReference type="Proteomes" id="UP001178461"/>
    </source>
</evidence>
<keyword evidence="3" id="KW-1185">Reference proteome</keyword>
<evidence type="ECO:0000313" key="2">
    <source>
        <dbReference type="EMBL" id="CAI5768989.1"/>
    </source>
</evidence>
<dbReference type="InterPro" id="IPR018154">
    <property type="entry name" value="TLV/ENV_coat_polyprotein"/>
</dbReference>
<organism evidence="2 3">
    <name type="scientific">Podarcis lilfordi</name>
    <name type="common">Lilford's wall lizard</name>
    <dbReference type="NCBI Taxonomy" id="74358"/>
    <lineage>
        <taxon>Eukaryota</taxon>
        <taxon>Metazoa</taxon>
        <taxon>Chordata</taxon>
        <taxon>Craniata</taxon>
        <taxon>Vertebrata</taxon>
        <taxon>Euteleostomi</taxon>
        <taxon>Lepidosauria</taxon>
        <taxon>Squamata</taxon>
        <taxon>Bifurcata</taxon>
        <taxon>Unidentata</taxon>
        <taxon>Episquamata</taxon>
        <taxon>Laterata</taxon>
        <taxon>Lacertibaenia</taxon>
        <taxon>Lacertidae</taxon>
        <taxon>Podarcis</taxon>
    </lineage>
</organism>
<name>A0AA35K1E0_9SAUR</name>
<sequence length="167" mass="19292">MNITSLAYSEAKTLNFISQALHLLNKEQSELQNGLLQNRAIDYLLMLHHYGCEQVNDMCCFNITDNSRAIQSQISHLQNLTHHIKQDIGFPGLWDSFTQWLTAWLPNLTWLRSLFQYAIVIICLLILLCCFLQCVPSLICLFSRLLSPPQPPSKLLAAYFAKWQHQQ</sequence>
<reference evidence="2" key="1">
    <citation type="submission" date="2022-12" db="EMBL/GenBank/DDBJ databases">
        <authorList>
            <person name="Alioto T."/>
            <person name="Alioto T."/>
            <person name="Gomez Garrido J."/>
        </authorList>
    </citation>
    <scope>NUCLEOTIDE SEQUENCE</scope>
</reference>
<dbReference type="PANTHER" id="PTHR10424">
    <property type="entry name" value="VIRAL ENVELOPE PROTEIN"/>
    <property type="match status" value="1"/>
</dbReference>
<dbReference type="Gene3D" id="1.10.287.210">
    <property type="match status" value="1"/>
</dbReference>
<evidence type="ECO:0008006" key="4">
    <source>
        <dbReference type="Google" id="ProtNLM"/>
    </source>
</evidence>
<keyword evidence="1" id="KW-0472">Membrane</keyword>